<dbReference type="AlphaFoldDB" id="A0AAW6XJS6"/>
<feature type="region of interest" description="Disordered" evidence="1">
    <location>
        <begin position="182"/>
        <end position="205"/>
    </location>
</feature>
<gene>
    <name evidence="2" type="ORF">QP235_07900</name>
</gene>
<reference evidence="2" key="1">
    <citation type="submission" date="2023-05" db="EMBL/GenBank/DDBJ databases">
        <title>Cataloging the Phylogenetic Diversity of Human Bladder Bacteria.</title>
        <authorList>
            <person name="Du J."/>
        </authorList>
    </citation>
    <scope>NUCLEOTIDE SEQUENCE</scope>
    <source>
        <strain evidence="2">UMB9226</strain>
    </source>
</reference>
<feature type="compositionally biased region" description="Basic and acidic residues" evidence="1">
    <location>
        <begin position="184"/>
        <end position="202"/>
    </location>
</feature>
<organism evidence="2 3">
    <name type="scientific">Lactobacillus crispatus</name>
    <dbReference type="NCBI Taxonomy" id="47770"/>
    <lineage>
        <taxon>Bacteria</taxon>
        <taxon>Bacillati</taxon>
        <taxon>Bacillota</taxon>
        <taxon>Bacilli</taxon>
        <taxon>Lactobacillales</taxon>
        <taxon>Lactobacillaceae</taxon>
        <taxon>Lactobacillus</taxon>
    </lineage>
</organism>
<accession>A0AAW6XJS6</accession>
<dbReference type="RefSeq" id="WP_101887430.1">
    <property type="nucleotide sequence ID" value="NZ_JASOGN010000031.1"/>
</dbReference>
<dbReference type="GO" id="GO:0003723">
    <property type="term" value="F:RNA binding"/>
    <property type="evidence" value="ECO:0007669"/>
    <property type="project" value="InterPro"/>
</dbReference>
<comment type="caution">
    <text evidence="2">The sequence shown here is derived from an EMBL/GenBank/DDBJ whole genome shotgun (WGS) entry which is preliminary data.</text>
</comment>
<evidence type="ECO:0000313" key="2">
    <source>
        <dbReference type="EMBL" id="MDK6503117.1"/>
    </source>
</evidence>
<proteinExistence type="predicted"/>
<dbReference type="GO" id="GO:0004521">
    <property type="term" value="F:RNA endonuclease activity"/>
    <property type="evidence" value="ECO:0007669"/>
    <property type="project" value="InterPro"/>
</dbReference>
<protein>
    <submittedName>
        <fullName evidence="2">Type III toxin-antitoxin system ToxN/AbiQ family toxin</fullName>
    </submittedName>
</protein>
<dbReference type="InterPro" id="IPR053735">
    <property type="entry name" value="Type_III_TA_endoRNase"/>
</dbReference>
<sequence length="221" mass="26616">MNLRLYEVDNDYVGELYRRDSKVEYHHGQHDRPYLGIVLDINKTKYFVPFSSPKAKHERMEDNYTFVKLMKRDNKILSVLNINNMIPVSKGKYRAIDFKTIKEQHYKYLLQDEYRAVRHKGTQIIRNARVVHKFVCEEPEKHPRMVKLSCDFLKLEKYCQQVQQQEEAKRSARVQEQLSNFIKENPDIKQPENKQEQKDQPRLIHSLSSRQEKYIKLLFLS</sequence>
<dbReference type="InterPro" id="IPR025911">
    <property type="entry name" value="ToxN/AbiQ_toxin"/>
</dbReference>
<name>A0AAW6XJS6_9LACO</name>
<dbReference type="EMBL" id="JASOGN010000031">
    <property type="protein sequence ID" value="MDK6503117.1"/>
    <property type="molecule type" value="Genomic_DNA"/>
</dbReference>
<dbReference type="Pfam" id="PF13958">
    <property type="entry name" value="ToxN_toxin"/>
    <property type="match status" value="1"/>
</dbReference>
<evidence type="ECO:0000313" key="3">
    <source>
        <dbReference type="Proteomes" id="UP001230300"/>
    </source>
</evidence>
<dbReference type="Proteomes" id="UP001230300">
    <property type="component" value="Unassembled WGS sequence"/>
</dbReference>
<evidence type="ECO:0000256" key="1">
    <source>
        <dbReference type="SAM" id="MobiDB-lite"/>
    </source>
</evidence>
<dbReference type="Gene3D" id="3.10.129.130">
    <property type="match status" value="1"/>
</dbReference>